<accession>A0A6A4NMK5</accession>
<dbReference type="EMBL" id="WOCE01000022">
    <property type="protein sequence ID" value="KAE9588619.1"/>
    <property type="molecule type" value="Genomic_DNA"/>
</dbReference>
<dbReference type="Proteomes" id="UP000447434">
    <property type="component" value="Chromosome 22"/>
</dbReference>
<dbReference type="EMBL" id="WOCE01000022">
    <property type="protein sequence ID" value="KAE9588623.1"/>
    <property type="molecule type" value="Genomic_DNA"/>
</dbReference>
<dbReference type="AlphaFoldDB" id="A0A6A4NMK5"/>
<evidence type="ECO:0000313" key="2">
    <source>
        <dbReference type="EMBL" id="KAE9588623.1"/>
    </source>
</evidence>
<name>A0A6A4NMK5_LUPAL</name>
<organism evidence="1 3">
    <name type="scientific">Lupinus albus</name>
    <name type="common">White lupine</name>
    <name type="synonym">Lupinus termis</name>
    <dbReference type="NCBI Taxonomy" id="3870"/>
    <lineage>
        <taxon>Eukaryota</taxon>
        <taxon>Viridiplantae</taxon>
        <taxon>Streptophyta</taxon>
        <taxon>Embryophyta</taxon>
        <taxon>Tracheophyta</taxon>
        <taxon>Spermatophyta</taxon>
        <taxon>Magnoliopsida</taxon>
        <taxon>eudicotyledons</taxon>
        <taxon>Gunneridae</taxon>
        <taxon>Pentapetalae</taxon>
        <taxon>rosids</taxon>
        <taxon>fabids</taxon>
        <taxon>Fabales</taxon>
        <taxon>Fabaceae</taxon>
        <taxon>Papilionoideae</taxon>
        <taxon>50 kb inversion clade</taxon>
        <taxon>genistoids sensu lato</taxon>
        <taxon>core genistoids</taxon>
        <taxon>Genisteae</taxon>
        <taxon>Lupinus</taxon>
    </lineage>
</organism>
<gene>
    <name evidence="1" type="ORF">Lalb_Chr22g0357241</name>
    <name evidence="2" type="ORF">Lalb_Chr22g0357291</name>
</gene>
<comment type="caution">
    <text evidence="1">The sequence shown here is derived from an EMBL/GenBank/DDBJ whole genome shotgun (WGS) entry which is preliminary data.</text>
</comment>
<keyword evidence="3" id="KW-1185">Reference proteome</keyword>
<reference evidence="1" key="2">
    <citation type="journal article" date="2020" name="Nat. Commun.">
        <title>High-quality genome sequence of white lupin provides insight into soil exploration and seed quality.</title>
        <authorList>
            <person name="Hufnagel B."/>
            <person name="Marques A."/>
            <person name="Soriano A."/>
            <person name="Marques L."/>
            <person name="Divol F."/>
            <person name="Doumas P."/>
            <person name="Sallet E."/>
            <person name="Mancinotti D."/>
            <person name="Carrere S."/>
            <person name="Marande W."/>
            <person name="Arribat S."/>
            <person name="Keller J."/>
            <person name="Huneau C."/>
            <person name="Blein T."/>
            <person name="Aime D."/>
            <person name="Laguerre M."/>
            <person name="Taylor J."/>
            <person name="Schubert V."/>
            <person name="Nelson M."/>
            <person name="Geu-Flores F."/>
            <person name="Crespi M."/>
            <person name="Gallardo K."/>
            <person name="Delaux P.M."/>
            <person name="Salse J."/>
            <person name="Berges H."/>
            <person name="Guyot R."/>
            <person name="Gouzy J."/>
            <person name="Peret B."/>
        </authorList>
    </citation>
    <scope>NUCLEOTIDE SEQUENCE</scope>
    <source>
        <tissue evidence="1">Leaves</tissue>
    </source>
</reference>
<reference evidence="3" key="1">
    <citation type="journal article" date="2020" name="Nat. Commun.">
        <title>Genome sequence of the cluster root forming white lupin.</title>
        <authorList>
            <person name="Hufnagel B."/>
            <person name="Marques A."/>
            <person name="Soriano A."/>
            <person name="Marques L."/>
            <person name="Divol F."/>
            <person name="Doumas P."/>
            <person name="Sallet E."/>
            <person name="Mancinotti D."/>
            <person name="Carrere S."/>
            <person name="Marande W."/>
            <person name="Arribat S."/>
            <person name="Keller J."/>
            <person name="Huneau C."/>
            <person name="Blein T."/>
            <person name="Aime D."/>
            <person name="Laguerre M."/>
            <person name="Taylor J."/>
            <person name="Schubert V."/>
            <person name="Nelson M."/>
            <person name="Geu-Flores F."/>
            <person name="Crespi M."/>
            <person name="Gallardo-Guerrero K."/>
            <person name="Delaux P.-M."/>
            <person name="Salse J."/>
            <person name="Berges H."/>
            <person name="Guyot R."/>
            <person name="Gouzy J."/>
            <person name="Peret B."/>
        </authorList>
    </citation>
    <scope>NUCLEOTIDE SEQUENCE [LARGE SCALE GENOMIC DNA]</scope>
    <source>
        <strain evidence="3">cv. Amiga</strain>
    </source>
</reference>
<protein>
    <submittedName>
        <fullName evidence="1">Uncharacterized protein</fullName>
    </submittedName>
</protein>
<evidence type="ECO:0000313" key="3">
    <source>
        <dbReference type="Proteomes" id="UP000447434"/>
    </source>
</evidence>
<proteinExistence type="predicted"/>
<evidence type="ECO:0000313" key="1">
    <source>
        <dbReference type="EMBL" id="KAE9588619.1"/>
    </source>
</evidence>
<sequence length="55" mass="6264">MIMLLGRCLPLVEAMVDMSFIASFIFPRTRYHLGDSDIKGMTKNTKRIEGIDEAM</sequence>